<organism evidence="1 2">
    <name type="scientific">Candidatus Colimorpha enterica</name>
    <dbReference type="NCBI Taxonomy" id="3083063"/>
    <lineage>
        <taxon>Bacteria</taxon>
        <taxon>Pseudomonadati</taxon>
        <taxon>Bacteroidota</taxon>
        <taxon>Bacteroidia</taxon>
        <taxon>Bacteroidales</taxon>
        <taxon>Candidatus Colimorpha</taxon>
    </lineage>
</organism>
<protein>
    <submittedName>
        <fullName evidence="1">Uncharacterized protein</fullName>
    </submittedName>
</protein>
<dbReference type="EMBL" id="CBFW010000424">
    <property type="protein sequence ID" value="CDC77227.1"/>
    <property type="molecule type" value="Genomic_DNA"/>
</dbReference>
<evidence type="ECO:0000313" key="2">
    <source>
        <dbReference type="Proteomes" id="UP000017938"/>
    </source>
</evidence>
<reference evidence="1" key="1">
    <citation type="submission" date="2012-11" db="EMBL/GenBank/DDBJ databases">
        <title>Dependencies among metagenomic species, viruses, plasmids and units of genetic variation.</title>
        <authorList>
            <person name="Nielsen H.B."/>
            <person name="Almeida M."/>
            <person name="Juncker A.S."/>
            <person name="Rasmussen S."/>
            <person name="Li J."/>
            <person name="Sunagawa S."/>
            <person name="Plichta D."/>
            <person name="Gautier L."/>
            <person name="Le Chatelier E."/>
            <person name="Peletier E."/>
            <person name="Bonde I."/>
            <person name="Nielsen T."/>
            <person name="Manichanh C."/>
            <person name="Arumugam M."/>
            <person name="Batto J."/>
            <person name="Santos M.B.Q.D."/>
            <person name="Blom N."/>
            <person name="Borruel N."/>
            <person name="Burgdorf K.S."/>
            <person name="Boumezbeur F."/>
            <person name="Casellas F."/>
            <person name="Dore J."/>
            <person name="Guarner F."/>
            <person name="Hansen T."/>
            <person name="Hildebrand F."/>
            <person name="Kaas R.S."/>
            <person name="Kennedy S."/>
            <person name="Kristiansen K."/>
            <person name="Kultima J.R."/>
            <person name="Leonard P."/>
            <person name="Levenez F."/>
            <person name="Lund O."/>
            <person name="Moumen B."/>
            <person name="Le Paslier D."/>
            <person name="Pons N."/>
            <person name="Pedersen O."/>
            <person name="Prifti E."/>
            <person name="Qin J."/>
            <person name="Raes J."/>
            <person name="Tap J."/>
            <person name="Tims S."/>
            <person name="Ussery D.W."/>
            <person name="Yamada T."/>
            <person name="MetaHit consortium"/>
            <person name="Renault P."/>
            <person name="Sicheritz-Ponten T."/>
            <person name="Bork P."/>
            <person name="Wang J."/>
            <person name="Brunak S."/>
            <person name="Ehrlich S.D."/>
        </authorList>
    </citation>
    <scope>NUCLEOTIDE SEQUENCE [LARGE SCALE GENOMIC DNA]</scope>
</reference>
<proteinExistence type="predicted"/>
<gene>
    <name evidence="1" type="ORF">BN580_00344</name>
</gene>
<dbReference type="AlphaFoldDB" id="R6V362"/>
<sequence length="49" mass="5743">MADQTDRLDKAGIEERHMIFSDESRGDVMKVLFAYRHGVIPKEPVRRLK</sequence>
<comment type="caution">
    <text evidence="1">The sequence shown here is derived from an EMBL/GenBank/DDBJ whole genome shotgun (WGS) entry which is preliminary data.</text>
</comment>
<evidence type="ECO:0000313" key="1">
    <source>
        <dbReference type="EMBL" id="CDC77227.1"/>
    </source>
</evidence>
<name>R6V362_9BACT</name>
<dbReference type="Proteomes" id="UP000017938">
    <property type="component" value="Unassembled WGS sequence"/>
</dbReference>
<accession>R6V362</accession>